<comment type="caution">
    <text evidence="2">The sequence shown here is derived from an EMBL/GenBank/DDBJ whole genome shotgun (WGS) entry which is preliminary data.</text>
</comment>
<gene>
    <name evidence="2" type="ORF">EVAR_87417_1</name>
</gene>
<evidence type="ECO:0008006" key="4">
    <source>
        <dbReference type="Google" id="ProtNLM"/>
    </source>
</evidence>
<keyword evidence="3" id="KW-1185">Reference proteome</keyword>
<accession>A0A4C1XLE4</accession>
<dbReference type="AlphaFoldDB" id="A0A4C1XLE4"/>
<sequence>MCVILALALSFVLRVLSYSSQTRPWCGACEEIFGRDAPSAPSGVRPSVRPAGPADGVLIREGRLIRGARRTERTFYVVSSVLSR</sequence>
<proteinExistence type="predicted"/>
<feature type="signal peptide" evidence="1">
    <location>
        <begin position="1"/>
        <end position="17"/>
    </location>
</feature>
<evidence type="ECO:0000313" key="2">
    <source>
        <dbReference type="EMBL" id="GBP63045.1"/>
    </source>
</evidence>
<evidence type="ECO:0000256" key="1">
    <source>
        <dbReference type="SAM" id="SignalP"/>
    </source>
</evidence>
<keyword evidence="1" id="KW-0732">Signal</keyword>
<reference evidence="2 3" key="1">
    <citation type="journal article" date="2019" name="Commun. Biol.">
        <title>The bagworm genome reveals a unique fibroin gene that provides high tensile strength.</title>
        <authorList>
            <person name="Kono N."/>
            <person name="Nakamura H."/>
            <person name="Ohtoshi R."/>
            <person name="Tomita M."/>
            <person name="Numata K."/>
            <person name="Arakawa K."/>
        </authorList>
    </citation>
    <scope>NUCLEOTIDE SEQUENCE [LARGE SCALE GENOMIC DNA]</scope>
</reference>
<feature type="chain" id="PRO_5020020957" description="Secreted protein" evidence="1">
    <location>
        <begin position="18"/>
        <end position="84"/>
    </location>
</feature>
<evidence type="ECO:0000313" key="3">
    <source>
        <dbReference type="Proteomes" id="UP000299102"/>
    </source>
</evidence>
<dbReference type="Proteomes" id="UP000299102">
    <property type="component" value="Unassembled WGS sequence"/>
</dbReference>
<organism evidence="2 3">
    <name type="scientific">Eumeta variegata</name>
    <name type="common">Bagworm moth</name>
    <name type="synonym">Eumeta japonica</name>
    <dbReference type="NCBI Taxonomy" id="151549"/>
    <lineage>
        <taxon>Eukaryota</taxon>
        <taxon>Metazoa</taxon>
        <taxon>Ecdysozoa</taxon>
        <taxon>Arthropoda</taxon>
        <taxon>Hexapoda</taxon>
        <taxon>Insecta</taxon>
        <taxon>Pterygota</taxon>
        <taxon>Neoptera</taxon>
        <taxon>Endopterygota</taxon>
        <taxon>Lepidoptera</taxon>
        <taxon>Glossata</taxon>
        <taxon>Ditrysia</taxon>
        <taxon>Tineoidea</taxon>
        <taxon>Psychidae</taxon>
        <taxon>Oiketicinae</taxon>
        <taxon>Eumeta</taxon>
    </lineage>
</organism>
<dbReference type="EMBL" id="BGZK01000857">
    <property type="protein sequence ID" value="GBP63045.1"/>
    <property type="molecule type" value="Genomic_DNA"/>
</dbReference>
<name>A0A4C1XLE4_EUMVA</name>
<protein>
    <recommendedName>
        <fullName evidence="4">Secreted protein</fullName>
    </recommendedName>
</protein>